<dbReference type="GO" id="GO:0015627">
    <property type="term" value="C:type II protein secretion system complex"/>
    <property type="evidence" value="ECO:0007669"/>
    <property type="project" value="TreeGrafter"/>
</dbReference>
<dbReference type="InterPro" id="IPR004845">
    <property type="entry name" value="T2SS_GspD_CS"/>
</dbReference>
<evidence type="ECO:0000259" key="12">
    <source>
        <dbReference type="Pfam" id="PF03958"/>
    </source>
</evidence>
<evidence type="ECO:0000256" key="6">
    <source>
        <dbReference type="ARBA" id="ARBA00023010"/>
    </source>
</evidence>
<evidence type="ECO:0000256" key="2">
    <source>
        <dbReference type="ARBA" id="ARBA00007032"/>
    </source>
</evidence>
<keyword evidence="14" id="KW-1185">Reference proteome</keyword>
<dbReference type="NCBIfam" id="TIGR02516">
    <property type="entry name" value="type_III_yscC"/>
    <property type="match status" value="1"/>
</dbReference>
<proteinExistence type="inferred from homology"/>
<feature type="domain" description="NolW-like" evidence="12">
    <location>
        <begin position="178"/>
        <end position="266"/>
    </location>
</feature>
<dbReference type="PROSITE" id="PS00875">
    <property type="entry name" value="T2SP_D"/>
    <property type="match status" value="1"/>
</dbReference>
<dbReference type="PRINTS" id="PR01337">
    <property type="entry name" value="TYPE3OMGPROT"/>
</dbReference>
<protein>
    <recommendedName>
        <fullName evidence="9">Type 3 secretion system secretin</fullName>
        <shortName evidence="9">T3SS secretin</shortName>
    </recommendedName>
</protein>
<evidence type="ECO:0000313" key="13">
    <source>
        <dbReference type="EMBL" id="BAJ02231.1"/>
    </source>
</evidence>
<dbReference type="RefSeq" id="WP_013051536.1">
    <property type="nucleotide sequence ID" value="NC_014012.1"/>
</dbReference>
<keyword evidence="5 9" id="KW-0653">Protein transport</keyword>
<dbReference type="GO" id="GO:0030254">
    <property type="term" value="P:protein secretion by the type III secretion system"/>
    <property type="evidence" value="ECO:0007669"/>
    <property type="project" value="UniProtKB-UniRule"/>
</dbReference>
<feature type="chain" id="PRO_5026394103" description="Type 3 secretion system secretin" evidence="9">
    <location>
        <begin position="19"/>
        <end position="491"/>
    </location>
</feature>
<dbReference type="InterPro" id="IPR050810">
    <property type="entry name" value="Bact_Secretion_Sys_Channel"/>
</dbReference>
<dbReference type="GO" id="GO:0030257">
    <property type="term" value="C:type III protein secretion system complex"/>
    <property type="evidence" value="ECO:0007669"/>
    <property type="project" value="UniProtKB-UniRule"/>
</dbReference>
<comment type="similarity">
    <text evidence="2 9">Belongs to the bacterial secretin family. T3SS SctC subfamily.</text>
</comment>
<keyword evidence="7 9" id="KW-0472">Membrane</keyword>
<evidence type="ECO:0000259" key="11">
    <source>
        <dbReference type="Pfam" id="PF00263"/>
    </source>
</evidence>
<comment type="subunit">
    <text evidence="9">The core secretion machinery of the T3SS is composed of approximately 20 different proteins, including cytoplasmic components, a base, an export apparatus and a needle. This subunit is part of the base, which anchors the injectisome in the bacterial cell envelope. Forms a stable homooligomeric complex.</text>
</comment>
<comment type="function">
    <text evidence="9">Component of the type III secretion system (T3SS), also called injectisome, which is used to inject bacterial effector proteins into eukaryotic host cells. Forms a ring-shaped multimeric structure with an apparent central pore in the outer membrane.</text>
</comment>
<evidence type="ECO:0000256" key="4">
    <source>
        <dbReference type="ARBA" id="ARBA00022729"/>
    </source>
</evidence>
<evidence type="ECO:0000256" key="10">
    <source>
        <dbReference type="RuleBase" id="RU004004"/>
    </source>
</evidence>
<gene>
    <name evidence="9" type="primary">sctC</name>
    <name evidence="13" type="ordered locus">SVI_2260</name>
</gene>
<dbReference type="NCBIfam" id="NF011873">
    <property type="entry name" value="PRK15346.1"/>
    <property type="match status" value="1"/>
</dbReference>
<reference evidence="14" key="1">
    <citation type="journal article" date="2010" name="Mol. Biosyst.">
        <title>Complete genome sequence and comparative analysis of Shewanella violacea, a psychrophilic and piezophilic bacterium from deep sea floor sediments.</title>
        <authorList>
            <person name="Aono E."/>
            <person name="Baba T."/>
            <person name="Ara T."/>
            <person name="Nishi T."/>
            <person name="Nakamichi T."/>
            <person name="Inamoto E."/>
            <person name="Toyonaga H."/>
            <person name="Hasegawa M."/>
            <person name="Takai Y."/>
            <person name="Okumura Y."/>
            <person name="Baba M."/>
            <person name="Tomita M."/>
            <person name="Kato C."/>
            <person name="Oshima T."/>
            <person name="Nakasone K."/>
            <person name="Mori H."/>
        </authorList>
    </citation>
    <scope>NUCLEOTIDE SEQUENCE [LARGE SCALE GENOMIC DNA]</scope>
    <source>
        <strain evidence="14">JCM 10179 / CIP 106290 / LMG 19151 / DSS12</strain>
    </source>
</reference>
<dbReference type="InterPro" id="IPR038591">
    <property type="entry name" value="NolW-like_sf"/>
</dbReference>
<keyword evidence="8 9" id="KW-0998">Cell outer membrane</keyword>
<name>D4ZKN2_SHEVD</name>
<evidence type="ECO:0000256" key="7">
    <source>
        <dbReference type="ARBA" id="ARBA00023136"/>
    </source>
</evidence>
<evidence type="ECO:0000256" key="9">
    <source>
        <dbReference type="HAMAP-Rule" id="MF_02219"/>
    </source>
</evidence>
<feature type="domain" description="Type II/III secretion system secretin-like" evidence="11">
    <location>
        <begin position="328"/>
        <end position="484"/>
    </location>
</feature>
<dbReference type="PANTHER" id="PTHR30332:SF4">
    <property type="entry name" value="TYPE 3 SECRETION SYSTEM SECRETIN"/>
    <property type="match status" value="1"/>
</dbReference>
<dbReference type="KEGG" id="svo:SVI_2260"/>
<evidence type="ECO:0000256" key="5">
    <source>
        <dbReference type="ARBA" id="ARBA00022927"/>
    </source>
</evidence>
<evidence type="ECO:0000313" key="14">
    <source>
        <dbReference type="Proteomes" id="UP000002350"/>
    </source>
</evidence>
<sequence length="491" mass="53494" precursor="true">MKQLFLLLLLLNLNFAYATPLASIKWQGEPFVMLSRGTALSSVLQDFANNYGVPISVSNKITDTFIGQIQHQEPKQIIKELSRRYSLVWYYSNEVLFVYKVSEVTNEILSLTSLSAVRASQYIKAAGMLEAGVCKTKPMTGISGLQVSGVPACIKNVTKFTKQLDANAKQVAETKEIVRVYPLKYASATDSVYQYREQSVKIPGLVNVLKEMELGNQVANAVSGTVSNVSGPVFAADSRRNAIIVRGSSQDVTTYASLIKQLDNKPTMIEISVSILDIDASDFKQLGVDWSASAQLGNGSVSFNSDTSSENISTVIGNTGNFMVKLNALEKNSKAKVLSHPSVVTLNNVQAVLDKNVTFYTKLEGDKVAKLESVTTGTLLRVTPRLIEESGHTAVMLNLNIQDGQQSEAVSRSDPLPQVQNSEISTQAILKSGESLLIGGFVQDRDETSDHKIPLLGDIPLLGGLFRSTEHHTQSVMRLFLIKAEPVNQGD</sequence>
<dbReference type="InterPro" id="IPR003522">
    <property type="entry name" value="T3SS_OM_pore_YscC"/>
</dbReference>
<dbReference type="EMBL" id="AP011177">
    <property type="protein sequence ID" value="BAJ02231.1"/>
    <property type="molecule type" value="Genomic_DNA"/>
</dbReference>
<organism evidence="13 14">
    <name type="scientific">Shewanella violacea (strain JCM 10179 / CIP 106290 / LMG 19151 / DSS12)</name>
    <dbReference type="NCBI Taxonomy" id="637905"/>
    <lineage>
        <taxon>Bacteria</taxon>
        <taxon>Pseudomonadati</taxon>
        <taxon>Pseudomonadota</taxon>
        <taxon>Gammaproteobacteria</taxon>
        <taxon>Alteromonadales</taxon>
        <taxon>Shewanellaceae</taxon>
        <taxon>Shewanella</taxon>
    </lineage>
</organism>
<evidence type="ECO:0000256" key="1">
    <source>
        <dbReference type="ARBA" id="ARBA00004442"/>
    </source>
</evidence>
<dbReference type="InterPro" id="IPR004846">
    <property type="entry name" value="T2SS/T3SS_dom"/>
</dbReference>
<keyword evidence="3 9" id="KW-0813">Transport</keyword>
<dbReference type="OrthoDB" id="9775455at2"/>
<dbReference type="HOGENOM" id="CLU_022474_4_0_6"/>
<keyword evidence="4 9" id="KW-0732">Signal</keyword>
<dbReference type="PANTHER" id="PTHR30332">
    <property type="entry name" value="PROBABLE GENERAL SECRETION PATHWAY PROTEIN D"/>
    <property type="match status" value="1"/>
</dbReference>
<dbReference type="HAMAP" id="MF_02219">
    <property type="entry name" value="Type_III_secretin"/>
    <property type="match status" value="1"/>
</dbReference>
<feature type="signal peptide" evidence="9">
    <location>
        <begin position="1"/>
        <end position="18"/>
    </location>
</feature>
<dbReference type="Gene3D" id="3.55.50.30">
    <property type="match status" value="1"/>
</dbReference>
<evidence type="ECO:0000256" key="3">
    <source>
        <dbReference type="ARBA" id="ARBA00022448"/>
    </source>
</evidence>
<comment type="subcellular location">
    <subcellularLocation>
        <location evidence="1 9 10">Cell outer membrane</location>
    </subcellularLocation>
</comment>
<dbReference type="Pfam" id="PF00263">
    <property type="entry name" value="Secretin"/>
    <property type="match status" value="1"/>
</dbReference>
<dbReference type="Proteomes" id="UP000002350">
    <property type="component" value="Chromosome"/>
</dbReference>
<dbReference type="eggNOG" id="COG1450">
    <property type="taxonomic scope" value="Bacteria"/>
</dbReference>
<dbReference type="Pfam" id="PF03958">
    <property type="entry name" value="Secretin_N"/>
    <property type="match status" value="1"/>
</dbReference>
<dbReference type="AlphaFoldDB" id="D4ZKN2"/>
<dbReference type="GO" id="GO:0009279">
    <property type="term" value="C:cell outer membrane"/>
    <property type="evidence" value="ECO:0007669"/>
    <property type="project" value="UniProtKB-SubCell"/>
</dbReference>
<dbReference type="Gene3D" id="3.30.1370.120">
    <property type="match status" value="2"/>
</dbReference>
<accession>D4ZKN2</accession>
<dbReference type="STRING" id="637905.SVI_2260"/>
<keyword evidence="6 9" id="KW-0811">Translocation</keyword>
<dbReference type="InterPro" id="IPR005644">
    <property type="entry name" value="NolW-like"/>
</dbReference>
<evidence type="ECO:0000256" key="8">
    <source>
        <dbReference type="ARBA" id="ARBA00023237"/>
    </source>
</evidence>